<feature type="region of interest" description="Disordered" evidence="1">
    <location>
        <begin position="46"/>
        <end position="66"/>
    </location>
</feature>
<dbReference type="InterPro" id="IPR002575">
    <property type="entry name" value="Aminoglycoside_PTrfase"/>
</dbReference>
<dbReference type="RefSeq" id="XP_069229245.1">
    <property type="nucleotide sequence ID" value="XM_069373423.1"/>
</dbReference>
<dbReference type="AlphaFoldDB" id="A0AB34KN07"/>
<dbReference type="EMBL" id="JAAQHG020000016">
    <property type="protein sequence ID" value="KAL1586140.1"/>
    <property type="molecule type" value="Genomic_DNA"/>
</dbReference>
<proteinExistence type="predicted"/>
<keyword evidence="4" id="KW-1185">Reference proteome</keyword>
<dbReference type="Proteomes" id="UP000803884">
    <property type="component" value="Unassembled WGS sequence"/>
</dbReference>
<reference evidence="3 4" key="1">
    <citation type="journal article" date="2020" name="Microbiol. Resour. Announc.">
        <title>Draft Genome Sequence of a Cladosporium Species Isolated from the Mesophotic Ascidian Didemnum maculosum.</title>
        <authorList>
            <person name="Gioti A."/>
            <person name="Siaperas R."/>
            <person name="Nikolaivits E."/>
            <person name="Le Goff G."/>
            <person name="Ouazzani J."/>
            <person name="Kotoulas G."/>
            <person name="Topakas E."/>
        </authorList>
    </citation>
    <scope>NUCLEOTIDE SEQUENCE [LARGE SCALE GENOMIC DNA]</scope>
    <source>
        <strain evidence="3 4">TM138-S3</strain>
    </source>
</reference>
<gene>
    <name evidence="3" type="ORF">WHR41_04817</name>
</gene>
<dbReference type="SUPFAM" id="SSF56112">
    <property type="entry name" value="Protein kinase-like (PK-like)"/>
    <property type="match status" value="1"/>
</dbReference>
<dbReference type="Gene3D" id="3.90.1200.10">
    <property type="match status" value="1"/>
</dbReference>
<dbReference type="GeneID" id="96006261"/>
<dbReference type="InterPro" id="IPR011009">
    <property type="entry name" value="Kinase-like_dom_sf"/>
</dbReference>
<sequence>MTPPPSPEAIAADLLATKNLTLLSLTPIQSLWAGYGQICRLTAAPKPNTTAPSKPKDSGLSTPLDQQTPQSYILKLTTPPPTPSSAPPTESHTRKLLSYAAETHFYTHLAPLLPASIPVADCLASATLPLPDGNRTTALLLSDLKQEFPVAGGKREALDATQAYAALDWLAGFHGFWWERSFGRVGEFERGRLVRAPLEELERGGGGGDGDGGRGVWLNGGYTYLATRREEWDSLVGDGGSEWSEALTEAVDGEGDGECVAEVVAEVLAPGADGHGAVEDYVTLIHGDVKSENLFASATGEEVAFYDFQYVGLGLGVCDLAKLFTCSVPLGMLVEGGDVPDVLTMQEGEKELLERYWKRLRDIGKREYEWEIFVRHWETALVDWLRFQASWGFWGNTEWLEARVRSVLADSQWKQWLLRARVQASVDQK</sequence>
<evidence type="ECO:0000313" key="3">
    <source>
        <dbReference type="EMBL" id="KAL1586140.1"/>
    </source>
</evidence>
<feature type="domain" description="Aminoglycoside phosphotransferase" evidence="2">
    <location>
        <begin position="69"/>
        <end position="324"/>
    </location>
</feature>
<evidence type="ECO:0000313" key="4">
    <source>
        <dbReference type="Proteomes" id="UP000803884"/>
    </source>
</evidence>
<organism evidence="3 4">
    <name type="scientific">Cladosporium halotolerans</name>
    <dbReference type="NCBI Taxonomy" id="1052096"/>
    <lineage>
        <taxon>Eukaryota</taxon>
        <taxon>Fungi</taxon>
        <taxon>Dikarya</taxon>
        <taxon>Ascomycota</taxon>
        <taxon>Pezizomycotina</taxon>
        <taxon>Dothideomycetes</taxon>
        <taxon>Dothideomycetidae</taxon>
        <taxon>Cladosporiales</taxon>
        <taxon>Cladosporiaceae</taxon>
        <taxon>Cladosporium</taxon>
    </lineage>
</organism>
<dbReference type="Pfam" id="PF01636">
    <property type="entry name" value="APH"/>
    <property type="match status" value="1"/>
</dbReference>
<name>A0AB34KN07_9PEZI</name>
<accession>A0AB34KN07</accession>
<protein>
    <recommendedName>
        <fullName evidence="2">Aminoglycoside phosphotransferase domain-containing protein</fullName>
    </recommendedName>
</protein>
<comment type="caution">
    <text evidence="3">The sequence shown here is derived from an EMBL/GenBank/DDBJ whole genome shotgun (WGS) entry which is preliminary data.</text>
</comment>
<evidence type="ECO:0000256" key="1">
    <source>
        <dbReference type="SAM" id="MobiDB-lite"/>
    </source>
</evidence>
<evidence type="ECO:0000259" key="2">
    <source>
        <dbReference type="Pfam" id="PF01636"/>
    </source>
</evidence>